<accession>A0A562THU6</accession>
<dbReference type="OrthoDB" id="547680at2"/>
<gene>
    <name evidence="2" type="ORF">JM93_00814</name>
</gene>
<keyword evidence="1" id="KW-0732">Signal</keyword>
<comment type="caution">
    <text evidence="2">The sequence shown here is derived from an EMBL/GenBank/DDBJ whole genome shotgun (WGS) entry which is preliminary data.</text>
</comment>
<evidence type="ECO:0008006" key="4">
    <source>
        <dbReference type="Google" id="ProtNLM"/>
    </source>
</evidence>
<protein>
    <recommendedName>
        <fullName evidence="4">ABC-type amino acid transport substrate-binding protein</fullName>
    </recommendedName>
</protein>
<organism evidence="2 3">
    <name type="scientific">Roseibium hamelinense</name>
    <dbReference type="NCBI Taxonomy" id="150831"/>
    <lineage>
        <taxon>Bacteria</taxon>
        <taxon>Pseudomonadati</taxon>
        <taxon>Pseudomonadota</taxon>
        <taxon>Alphaproteobacteria</taxon>
        <taxon>Hyphomicrobiales</taxon>
        <taxon>Stappiaceae</taxon>
        <taxon>Roseibium</taxon>
    </lineage>
</organism>
<name>A0A562THU6_9HYPH</name>
<sequence length="268" mass="30578">MKSWLFVCFLLAAVCSTRAEADDSFSLKIPDNNLTVYVSNLLGTALARTGHTVEIDLLDPSIPMPRQMVMLDLGKDIDLFWRGEDEMLKRRFLEVPVDLTEGLKGVRVLFVRPGDEERYADVGTLDEFRNKKTVGVFGQDWNDIGVWSENGLPYEEWRGRWNPDIFHQLAAGRTGVDYFSRGIMEIAVEAPQFPDLAVERHLALVYENDFRLYVSRNNPELHALLTDALQVVEADGTLSRMLREAFPEVYDEKALNLAGRRIIQLQMP</sequence>
<dbReference type="AlphaFoldDB" id="A0A562THU6"/>
<dbReference type="Proteomes" id="UP000320593">
    <property type="component" value="Unassembled WGS sequence"/>
</dbReference>
<evidence type="ECO:0000313" key="2">
    <source>
        <dbReference type="EMBL" id="TWI93259.1"/>
    </source>
</evidence>
<proteinExistence type="predicted"/>
<dbReference type="RefSeq" id="WP_145340742.1">
    <property type="nucleotide sequence ID" value="NZ_SMLY01000060.1"/>
</dbReference>
<feature type="signal peptide" evidence="1">
    <location>
        <begin position="1"/>
        <end position="21"/>
    </location>
</feature>
<feature type="chain" id="PRO_5021737857" description="ABC-type amino acid transport substrate-binding protein" evidence="1">
    <location>
        <begin position="22"/>
        <end position="268"/>
    </location>
</feature>
<evidence type="ECO:0000256" key="1">
    <source>
        <dbReference type="SAM" id="SignalP"/>
    </source>
</evidence>
<evidence type="ECO:0000313" key="3">
    <source>
        <dbReference type="Proteomes" id="UP000320593"/>
    </source>
</evidence>
<keyword evidence="3" id="KW-1185">Reference proteome</keyword>
<dbReference type="EMBL" id="VLLF01000001">
    <property type="protein sequence ID" value="TWI93259.1"/>
    <property type="molecule type" value="Genomic_DNA"/>
</dbReference>
<dbReference type="SUPFAM" id="SSF53850">
    <property type="entry name" value="Periplasmic binding protein-like II"/>
    <property type="match status" value="1"/>
</dbReference>
<reference evidence="2 3" key="1">
    <citation type="submission" date="2019-07" db="EMBL/GenBank/DDBJ databases">
        <title>Genomic Encyclopedia of Archaeal and Bacterial Type Strains, Phase II (KMG-II): from individual species to whole genera.</title>
        <authorList>
            <person name="Goeker M."/>
        </authorList>
    </citation>
    <scope>NUCLEOTIDE SEQUENCE [LARGE SCALE GENOMIC DNA]</scope>
    <source>
        <strain evidence="2 3">ATCC BAA-252</strain>
    </source>
</reference>